<comment type="caution">
    <text evidence="1">The sequence shown here is derived from an EMBL/GenBank/DDBJ whole genome shotgun (WGS) entry which is preliminary data.</text>
</comment>
<dbReference type="RefSeq" id="WP_016877133.1">
    <property type="nucleotide sequence ID" value="NZ_AJLN01000061.1"/>
</dbReference>
<dbReference type="Proteomes" id="UP000268857">
    <property type="component" value="Unassembled WGS sequence"/>
</dbReference>
<keyword evidence="2" id="KW-1185">Reference proteome</keyword>
<gene>
    <name evidence="1" type="ORF">PCC6912_49960</name>
</gene>
<reference evidence="1 2" key="1">
    <citation type="journal article" date="2019" name="Genome Biol. Evol.">
        <title>Day and night: Metabolic profiles and evolutionary relationships of six axenic non-marine cyanobacteria.</title>
        <authorList>
            <person name="Will S.E."/>
            <person name="Henke P."/>
            <person name="Boedeker C."/>
            <person name="Huang S."/>
            <person name="Brinkmann H."/>
            <person name="Rohde M."/>
            <person name="Jarek M."/>
            <person name="Friedl T."/>
            <person name="Seufert S."/>
            <person name="Schumacher M."/>
            <person name="Overmann J."/>
            <person name="Neumann-Schaal M."/>
            <person name="Petersen J."/>
        </authorList>
    </citation>
    <scope>NUCLEOTIDE SEQUENCE [LARGE SCALE GENOMIC DNA]</scope>
    <source>
        <strain evidence="1 2">PCC 6912</strain>
    </source>
</reference>
<accession>A0A3S0ZKV2</accession>
<protein>
    <submittedName>
        <fullName evidence="1">Uncharacterized protein</fullName>
    </submittedName>
</protein>
<dbReference type="OrthoDB" id="514484at2"/>
<evidence type="ECO:0000313" key="1">
    <source>
        <dbReference type="EMBL" id="RUR74818.1"/>
    </source>
</evidence>
<proteinExistence type="predicted"/>
<sequence>MTFMEAVSQFLAYKFPFWGVCHLSFVPETRTIYVHCQTPGRRAAILKDAKAIADLDIGVDKFIVIHPGYSYIIIPHIPPRRH</sequence>
<dbReference type="EMBL" id="RSCJ01000027">
    <property type="protein sequence ID" value="RUR74818.1"/>
    <property type="molecule type" value="Genomic_DNA"/>
</dbReference>
<organism evidence="1 2">
    <name type="scientific">Chlorogloeopsis fritschii PCC 6912</name>
    <dbReference type="NCBI Taxonomy" id="211165"/>
    <lineage>
        <taxon>Bacteria</taxon>
        <taxon>Bacillati</taxon>
        <taxon>Cyanobacteriota</taxon>
        <taxon>Cyanophyceae</taxon>
        <taxon>Nostocales</taxon>
        <taxon>Chlorogloeopsidaceae</taxon>
        <taxon>Chlorogloeopsis</taxon>
    </lineage>
</organism>
<dbReference type="AlphaFoldDB" id="A0A3S0ZKV2"/>
<evidence type="ECO:0000313" key="2">
    <source>
        <dbReference type="Proteomes" id="UP000268857"/>
    </source>
</evidence>
<name>A0A3S0ZKV2_CHLFR</name>